<gene>
    <name evidence="5" type="ORF">AB1Y20_011069</name>
</gene>
<keyword evidence="1" id="KW-0677">Repeat</keyword>
<comment type="caution">
    <text evidence="5">The sequence shown here is derived from an EMBL/GenBank/DDBJ whole genome shotgun (WGS) entry which is preliminary data.</text>
</comment>
<evidence type="ECO:0000313" key="6">
    <source>
        <dbReference type="Proteomes" id="UP001515480"/>
    </source>
</evidence>
<dbReference type="Proteomes" id="UP001515480">
    <property type="component" value="Unassembled WGS sequence"/>
</dbReference>
<dbReference type="InterPro" id="IPR000582">
    <property type="entry name" value="Acyl-CoA-binding_protein"/>
</dbReference>
<dbReference type="EMBL" id="JBGBPQ010000022">
    <property type="protein sequence ID" value="KAL1502999.1"/>
    <property type="molecule type" value="Genomic_DNA"/>
</dbReference>
<dbReference type="SUPFAM" id="SSF48403">
    <property type="entry name" value="Ankyrin repeat"/>
    <property type="match status" value="1"/>
</dbReference>
<dbReference type="Pfam" id="PF12796">
    <property type="entry name" value="Ank_2"/>
    <property type="match status" value="1"/>
</dbReference>
<feature type="repeat" description="ANK" evidence="3">
    <location>
        <begin position="201"/>
        <end position="233"/>
    </location>
</feature>
<sequence>MAADPVMTSLADLYTSVYGVYTFIAPYLAKPVNCLLRPFVGTAEPSVRHDAEADGGAAYSADDEASFAAAAAQVASHGGQLPTAVRLRLYALYKQATVGDATAAPSASVLDAAAQVKWRGWAALRGMGRGEAMRLYTAMATHEAAGGGGAAAAATAAADDDDVPEELLDMESELSKGLAGPVMSTMAADDDDDEESPENYAGRLPLHSAARRGHPALCRDLIEAGARVDATDEDGHTALHLACDAGECEVVACLLQQGASPDVQNADGSTPLHMACACGHLHIAEVLLRSGASTLIKDMDGCLATELASAEMLDALQPALNGRRGSSSSQSN</sequence>
<keyword evidence="2 3" id="KW-0040">ANK repeat</keyword>
<accession>A0AB34IM68</accession>
<dbReference type="Pfam" id="PF00887">
    <property type="entry name" value="ACBP"/>
    <property type="match status" value="1"/>
</dbReference>
<protein>
    <recommendedName>
        <fullName evidence="4">ACB domain-containing protein</fullName>
    </recommendedName>
</protein>
<evidence type="ECO:0000259" key="4">
    <source>
        <dbReference type="PROSITE" id="PS51228"/>
    </source>
</evidence>
<dbReference type="PANTHER" id="PTHR24171">
    <property type="entry name" value="ANKYRIN REPEAT DOMAIN-CONTAINING PROTEIN 39-RELATED"/>
    <property type="match status" value="1"/>
</dbReference>
<proteinExistence type="predicted"/>
<evidence type="ECO:0000256" key="1">
    <source>
        <dbReference type="ARBA" id="ARBA00022737"/>
    </source>
</evidence>
<organism evidence="5 6">
    <name type="scientific">Prymnesium parvum</name>
    <name type="common">Toxic golden alga</name>
    <dbReference type="NCBI Taxonomy" id="97485"/>
    <lineage>
        <taxon>Eukaryota</taxon>
        <taxon>Haptista</taxon>
        <taxon>Haptophyta</taxon>
        <taxon>Prymnesiophyceae</taxon>
        <taxon>Prymnesiales</taxon>
        <taxon>Prymnesiaceae</taxon>
        <taxon>Prymnesium</taxon>
    </lineage>
</organism>
<dbReference type="Gene3D" id="1.25.40.20">
    <property type="entry name" value="Ankyrin repeat-containing domain"/>
    <property type="match status" value="2"/>
</dbReference>
<dbReference type="InterPro" id="IPR035984">
    <property type="entry name" value="Acyl-CoA-binding_sf"/>
</dbReference>
<feature type="repeat" description="ANK" evidence="3">
    <location>
        <begin position="234"/>
        <end position="266"/>
    </location>
</feature>
<keyword evidence="6" id="KW-1185">Reference proteome</keyword>
<dbReference type="PROSITE" id="PS50088">
    <property type="entry name" value="ANK_REPEAT"/>
    <property type="match status" value="3"/>
</dbReference>
<dbReference type="SUPFAM" id="SSF47027">
    <property type="entry name" value="Acyl-CoA binding protein"/>
    <property type="match status" value="1"/>
</dbReference>
<evidence type="ECO:0000256" key="2">
    <source>
        <dbReference type="ARBA" id="ARBA00023043"/>
    </source>
</evidence>
<feature type="repeat" description="ANK" evidence="3">
    <location>
        <begin position="267"/>
        <end position="299"/>
    </location>
</feature>
<name>A0AB34IM68_PRYPA</name>
<dbReference type="PROSITE" id="PS50297">
    <property type="entry name" value="ANK_REP_REGION"/>
    <property type="match status" value="3"/>
</dbReference>
<dbReference type="InterPro" id="IPR002110">
    <property type="entry name" value="Ankyrin_rpt"/>
</dbReference>
<dbReference type="GO" id="GO:0000062">
    <property type="term" value="F:fatty-acyl-CoA binding"/>
    <property type="evidence" value="ECO:0007669"/>
    <property type="project" value="InterPro"/>
</dbReference>
<dbReference type="SMART" id="SM00248">
    <property type="entry name" value="ANK"/>
    <property type="match status" value="3"/>
</dbReference>
<feature type="domain" description="ACB" evidence="4">
    <location>
        <begin position="63"/>
        <end position="149"/>
    </location>
</feature>
<dbReference type="PROSITE" id="PS51228">
    <property type="entry name" value="ACB_2"/>
    <property type="match status" value="1"/>
</dbReference>
<dbReference type="InterPro" id="IPR014352">
    <property type="entry name" value="FERM/acyl-CoA-bd_prot_sf"/>
</dbReference>
<evidence type="ECO:0000256" key="3">
    <source>
        <dbReference type="PROSITE-ProRule" id="PRU00023"/>
    </source>
</evidence>
<dbReference type="Gene3D" id="1.20.80.10">
    <property type="match status" value="1"/>
</dbReference>
<evidence type="ECO:0000313" key="5">
    <source>
        <dbReference type="EMBL" id="KAL1502999.1"/>
    </source>
</evidence>
<reference evidence="5 6" key="1">
    <citation type="journal article" date="2024" name="Science">
        <title>Giant polyketide synthase enzymes in the biosynthesis of giant marine polyether toxins.</title>
        <authorList>
            <person name="Fallon T.R."/>
            <person name="Shende V.V."/>
            <person name="Wierzbicki I.H."/>
            <person name="Pendleton A.L."/>
            <person name="Watervoot N.F."/>
            <person name="Auber R.P."/>
            <person name="Gonzalez D.J."/>
            <person name="Wisecaver J.H."/>
            <person name="Moore B.S."/>
        </authorList>
    </citation>
    <scope>NUCLEOTIDE SEQUENCE [LARGE SCALE GENOMIC DNA]</scope>
    <source>
        <strain evidence="5 6">12B1</strain>
    </source>
</reference>
<dbReference type="AlphaFoldDB" id="A0AB34IM68"/>
<dbReference type="InterPro" id="IPR036770">
    <property type="entry name" value="Ankyrin_rpt-contain_sf"/>
</dbReference>